<dbReference type="InterPro" id="IPR001806">
    <property type="entry name" value="Small_GTPase"/>
</dbReference>
<dbReference type="OrthoDB" id="48625at2759"/>
<dbReference type="AlphaFoldDB" id="A0A8J2JFK1"/>
<dbReference type="Proteomes" id="UP000708208">
    <property type="component" value="Unassembled WGS sequence"/>
</dbReference>
<dbReference type="NCBIfam" id="TIGR00231">
    <property type="entry name" value="small_GTP"/>
    <property type="match status" value="1"/>
</dbReference>
<evidence type="ECO:0000256" key="2">
    <source>
        <dbReference type="ARBA" id="ARBA00022741"/>
    </source>
</evidence>
<gene>
    <name evidence="3" type="ORF">AFUS01_LOCUS6504</name>
</gene>
<evidence type="ECO:0000313" key="3">
    <source>
        <dbReference type="EMBL" id="CAG7717027.1"/>
    </source>
</evidence>
<proteinExistence type="inferred from homology"/>
<dbReference type="SMART" id="SM00175">
    <property type="entry name" value="RAB"/>
    <property type="match status" value="1"/>
</dbReference>
<dbReference type="SMART" id="SM00174">
    <property type="entry name" value="RHO"/>
    <property type="match status" value="1"/>
</dbReference>
<evidence type="ECO:0000313" key="4">
    <source>
        <dbReference type="Proteomes" id="UP000708208"/>
    </source>
</evidence>
<dbReference type="GO" id="GO:0005525">
    <property type="term" value="F:GTP binding"/>
    <property type="evidence" value="ECO:0007669"/>
    <property type="project" value="InterPro"/>
</dbReference>
<dbReference type="InterPro" id="IPR005225">
    <property type="entry name" value="Small_GTP-bd"/>
</dbReference>
<protein>
    <recommendedName>
        <fullName evidence="5">Rab-like protein 2A</fullName>
    </recommendedName>
</protein>
<dbReference type="GO" id="GO:0003924">
    <property type="term" value="F:GTPase activity"/>
    <property type="evidence" value="ECO:0007669"/>
    <property type="project" value="InterPro"/>
</dbReference>
<organism evidence="3 4">
    <name type="scientific">Allacma fusca</name>
    <dbReference type="NCBI Taxonomy" id="39272"/>
    <lineage>
        <taxon>Eukaryota</taxon>
        <taxon>Metazoa</taxon>
        <taxon>Ecdysozoa</taxon>
        <taxon>Arthropoda</taxon>
        <taxon>Hexapoda</taxon>
        <taxon>Collembola</taxon>
        <taxon>Symphypleona</taxon>
        <taxon>Sminthuridae</taxon>
        <taxon>Allacma</taxon>
    </lineage>
</organism>
<dbReference type="Pfam" id="PF00071">
    <property type="entry name" value="Ras"/>
    <property type="match status" value="1"/>
</dbReference>
<dbReference type="PROSITE" id="PS51419">
    <property type="entry name" value="RAB"/>
    <property type="match status" value="1"/>
</dbReference>
<sequence length="252" mass="28688">MYGLLLIHSSYVSKPTRRQDMEKSVEDEKVDSDYNSKDSREILNYDINTSSGELTVKVICLGDTSVGKSKLLERFLINSFKPQQVSTYALTLYRYTTEIDNESVVVDFWDTAGQERFHSLHPSYYHQAHACIMVFDATRKVTYKNLTRWHDELRSYRPSIPVVCAANKIDANSEITTRAFAFTEKNNIPLYYVSASDGTNVVKLFRDAITAAVNYKKNPTDWTDQLLAELEDTDCTSTPSLSSSQKGEILTQ</sequence>
<dbReference type="SMART" id="SM00176">
    <property type="entry name" value="RAN"/>
    <property type="match status" value="1"/>
</dbReference>
<reference evidence="3" key="1">
    <citation type="submission" date="2021-06" db="EMBL/GenBank/DDBJ databases">
        <authorList>
            <person name="Hodson N. C."/>
            <person name="Mongue J. A."/>
            <person name="Jaron S. K."/>
        </authorList>
    </citation>
    <scope>NUCLEOTIDE SEQUENCE</scope>
</reference>
<dbReference type="FunFam" id="3.40.50.300:FF:001656">
    <property type="entry name" value="Rab11B GTPase, putative"/>
    <property type="match status" value="1"/>
</dbReference>
<evidence type="ECO:0000256" key="1">
    <source>
        <dbReference type="ARBA" id="ARBA00006270"/>
    </source>
</evidence>
<comment type="similarity">
    <text evidence="1">Belongs to the small GTPase superfamily. Rab family.</text>
</comment>
<evidence type="ECO:0008006" key="5">
    <source>
        <dbReference type="Google" id="ProtNLM"/>
    </source>
</evidence>
<name>A0A8J2JFK1_9HEXA</name>
<comment type="caution">
    <text evidence="3">The sequence shown here is derived from an EMBL/GenBank/DDBJ whole genome shotgun (WGS) entry which is preliminary data.</text>
</comment>
<dbReference type="EMBL" id="CAJVCH010042812">
    <property type="protein sequence ID" value="CAG7717027.1"/>
    <property type="molecule type" value="Genomic_DNA"/>
</dbReference>
<keyword evidence="2" id="KW-0547">Nucleotide-binding</keyword>
<keyword evidence="4" id="KW-1185">Reference proteome</keyword>
<dbReference type="SMART" id="SM00173">
    <property type="entry name" value="RAS"/>
    <property type="match status" value="1"/>
</dbReference>
<accession>A0A8J2JFK1</accession>
<dbReference type="PANTHER" id="PTHR47978">
    <property type="match status" value="1"/>
</dbReference>